<protein>
    <recommendedName>
        <fullName evidence="1">Spore protein YkvP/CgeB glycosyl transferase-like domain-containing protein</fullName>
    </recommendedName>
</protein>
<dbReference type="Proteomes" id="UP001515480">
    <property type="component" value="Unassembled WGS sequence"/>
</dbReference>
<keyword evidence="3" id="KW-1185">Reference proteome</keyword>
<organism evidence="2 3">
    <name type="scientific">Prymnesium parvum</name>
    <name type="common">Toxic golden alga</name>
    <dbReference type="NCBI Taxonomy" id="97485"/>
    <lineage>
        <taxon>Eukaryota</taxon>
        <taxon>Haptista</taxon>
        <taxon>Haptophyta</taxon>
        <taxon>Prymnesiophyceae</taxon>
        <taxon>Prymnesiales</taxon>
        <taxon>Prymnesiaceae</taxon>
        <taxon>Prymnesium</taxon>
    </lineage>
</organism>
<proteinExistence type="predicted"/>
<reference evidence="2 3" key="1">
    <citation type="journal article" date="2024" name="Science">
        <title>Giant polyketide synthase enzymes in the biosynthesis of giant marine polyether toxins.</title>
        <authorList>
            <person name="Fallon T.R."/>
            <person name="Shende V.V."/>
            <person name="Wierzbicki I.H."/>
            <person name="Pendleton A.L."/>
            <person name="Watervoot N.F."/>
            <person name="Auber R.P."/>
            <person name="Gonzalez D.J."/>
            <person name="Wisecaver J.H."/>
            <person name="Moore B.S."/>
        </authorList>
    </citation>
    <scope>NUCLEOTIDE SEQUENCE [LARGE SCALE GENOMIC DNA]</scope>
    <source>
        <strain evidence="2 3">12B1</strain>
    </source>
</reference>
<dbReference type="AlphaFoldDB" id="A0AB34JSG2"/>
<name>A0AB34JSG2_PRYPA</name>
<dbReference type="EMBL" id="JBGBPQ010000005">
    <property type="protein sequence ID" value="KAL1523525.1"/>
    <property type="molecule type" value="Genomic_DNA"/>
</dbReference>
<evidence type="ECO:0000259" key="1">
    <source>
        <dbReference type="Pfam" id="PF13524"/>
    </source>
</evidence>
<feature type="domain" description="Spore protein YkvP/CgeB glycosyl transferase-like" evidence="1">
    <location>
        <begin position="240"/>
        <end position="390"/>
    </location>
</feature>
<evidence type="ECO:0000313" key="2">
    <source>
        <dbReference type="EMBL" id="KAL1523525.1"/>
    </source>
</evidence>
<sequence>MLSAPLSPSVLWLEQRHGGLEYYDALRHALALHGAAVFELQLGRDPSPLHAALETADAVLLGFGWMSGEAPSSREVRALPEFGWNCSDARPLQHPLQPHASTRAYASAHASTHPPHARCWCGRVPLLVLLNKEYTLMQQKMHWLRAHCVTAAFTVHHDVASYEAATGVPFYRISFGADVARFSGGRAPTDRVGMVHRIRTSSGKTDQGMEGQLPASEPIGNDVYDFDLGFTGVVRKEQTDNWRYRIWKQSWPKLQARGVRLYSGERGGVHVGVAHAELNSSEYVRRMRSCKAWLSTTGPADLVGTRFFEVMATGTTLLIANRLSSNAAYSSLGIVEGKHALMFSTLPEFEEAVLNLTRPSFENRRRSIIAHAQHLAFHHFSWTHVASRIVEQISCVTRSLNDSSCHEPASERHRYRVGHPFFFSPPQ</sequence>
<accession>A0AB34JSG2</accession>
<evidence type="ECO:0000313" key="3">
    <source>
        <dbReference type="Proteomes" id="UP001515480"/>
    </source>
</evidence>
<dbReference type="Pfam" id="PF13524">
    <property type="entry name" value="Glyco_trans_1_2"/>
    <property type="match status" value="1"/>
</dbReference>
<comment type="caution">
    <text evidence="2">The sequence shown here is derived from an EMBL/GenBank/DDBJ whole genome shotgun (WGS) entry which is preliminary data.</text>
</comment>
<dbReference type="InterPro" id="IPR055259">
    <property type="entry name" value="YkvP/CgeB_Glyco_trans-like"/>
</dbReference>
<gene>
    <name evidence="2" type="ORF">AB1Y20_018462</name>
</gene>